<keyword evidence="5" id="KW-0503">Monooxygenase</keyword>
<evidence type="ECO:0000256" key="5">
    <source>
        <dbReference type="ARBA" id="ARBA00023033"/>
    </source>
</evidence>
<dbReference type="Pfam" id="PF01494">
    <property type="entry name" value="FAD_binding_3"/>
    <property type="match status" value="1"/>
</dbReference>
<organism evidence="7 8">
    <name type="scientific">Neolentinus lepideus HHB14362 ss-1</name>
    <dbReference type="NCBI Taxonomy" id="1314782"/>
    <lineage>
        <taxon>Eukaryota</taxon>
        <taxon>Fungi</taxon>
        <taxon>Dikarya</taxon>
        <taxon>Basidiomycota</taxon>
        <taxon>Agaricomycotina</taxon>
        <taxon>Agaricomycetes</taxon>
        <taxon>Gloeophyllales</taxon>
        <taxon>Gloeophyllaceae</taxon>
        <taxon>Neolentinus</taxon>
    </lineage>
</organism>
<dbReference type="InterPro" id="IPR050493">
    <property type="entry name" value="FAD-dep_Monooxygenase_BioMet"/>
</dbReference>
<evidence type="ECO:0000259" key="6">
    <source>
        <dbReference type="Pfam" id="PF01494"/>
    </source>
</evidence>
<dbReference type="InterPro" id="IPR002938">
    <property type="entry name" value="FAD-bd"/>
</dbReference>
<feature type="domain" description="FAD-binding" evidence="6">
    <location>
        <begin position="11"/>
        <end position="361"/>
    </location>
</feature>
<dbReference type="PANTHER" id="PTHR13789:SF306">
    <property type="entry name" value="HYDROXYLASE, PUTATIVE-RELATED"/>
    <property type="match status" value="1"/>
</dbReference>
<dbReference type="AlphaFoldDB" id="A0A165VGZ2"/>
<dbReference type="STRING" id="1314782.A0A165VGZ2"/>
<dbReference type="SUPFAM" id="SSF51905">
    <property type="entry name" value="FAD/NAD(P)-binding domain"/>
    <property type="match status" value="1"/>
</dbReference>
<gene>
    <name evidence="7" type="ORF">NEOLEDRAFT_1127414</name>
</gene>
<dbReference type="PRINTS" id="PR00420">
    <property type="entry name" value="RNGMNOXGNASE"/>
</dbReference>
<evidence type="ECO:0000313" key="8">
    <source>
        <dbReference type="Proteomes" id="UP000076761"/>
    </source>
</evidence>
<evidence type="ECO:0000256" key="3">
    <source>
        <dbReference type="ARBA" id="ARBA00022827"/>
    </source>
</evidence>
<dbReference type="OrthoDB" id="1878542at2759"/>
<evidence type="ECO:0000313" key="7">
    <source>
        <dbReference type="EMBL" id="KZT29659.1"/>
    </source>
</evidence>
<evidence type="ECO:0000256" key="1">
    <source>
        <dbReference type="ARBA" id="ARBA00007992"/>
    </source>
</evidence>
<dbReference type="InterPro" id="IPR036188">
    <property type="entry name" value="FAD/NAD-bd_sf"/>
</dbReference>
<accession>A0A165VGZ2</accession>
<name>A0A165VGZ2_9AGAM</name>
<comment type="similarity">
    <text evidence="1">Belongs to the paxM FAD-dependent monooxygenase family.</text>
</comment>
<keyword evidence="8" id="KW-1185">Reference proteome</keyword>
<dbReference type="InParanoid" id="A0A165VGZ2"/>
<evidence type="ECO:0000256" key="2">
    <source>
        <dbReference type="ARBA" id="ARBA00022630"/>
    </source>
</evidence>
<evidence type="ECO:0000256" key="4">
    <source>
        <dbReference type="ARBA" id="ARBA00023002"/>
    </source>
</evidence>
<sequence length="437" mass="48772">MSSEAESLTFIIVGGSIAGLACAYTLQRAGHKVTVLEKNDASYEHRPGAVHSPPNMTRILKAWGLTEWLDEVGVKADAVVFRRTGDTGEKIGVLMYHPQIMEALRADYVFVPYWSLWSVLYDMAVKAGATIRLGVNVVRLNPELPSVVTSVGDELTADFVIGADGRESIIRQFIIDQIPGGVMDRRCGFTMTVPTSLFREDEDLVFLTELPEWNLWLGDGSCIHGFLCMGKQEYSLNIIINSSDQRFGQDWNGRFSASELNLNLSGFDPRIRKVVGLAESVTPVVYYHHDALPSLAHDSGKVLLVGEAVHTLPPNYNQNAALCLEDAVTLGALMSRAKTKDQALSLVSAFEDLRQPRSAQVSHSEYSRYEMVTMPLGTEGQKLRDENFRSHLPRASKGWEDADEEYLREVWEEYIAVFNYDAGEAVEDWWTKWGSLV</sequence>
<dbReference type="GO" id="GO:0004497">
    <property type="term" value="F:monooxygenase activity"/>
    <property type="evidence" value="ECO:0007669"/>
    <property type="project" value="UniProtKB-KW"/>
</dbReference>
<dbReference type="GO" id="GO:0071949">
    <property type="term" value="F:FAD binding"/>
    <property type="evidence" value="ECO:0007669"/>
    <property type="project" value="InterPro"/>
</dbReference>
<dbReference type="Gene3D" id="3.50.50.60">
    <property type="entry name" value="FAD/NAD(P)-binding domain"/>
    <property type="match status" value="1"/>
</dbReference>
<dbReference type="EMBL" id="KV425553">
    <property type="protein sequence ID" value="KZT29659.1"/>
    <property type="molecule type" value="Genomic_DNA"/>
</dbReference>
<keyword evidence="4" id="KW-0560">Oxidoreductase</keyword>
<reference evidence="7 8" key="1">
    <citation type="journal article" date="2016" name="Mol. Biol. Evol.">
        <title>Comparative Genomics of Early-Diverging Mushroom-Forming Fungi Provides Insights into the Origins of Lignocellulose Decay Capabilities.</title>
        <authorList>
            <person name="Nagy L.G."/>
            <person name="Riley R."/>
            <person name="Tritt A."/>
            <person name="Adam C."/>
            <person name="Daum C."/>
            <person name="Floudas D."/>
            <person name="Sun H."/>
            <person name="Yadav J.S."/>
            <person name="Pangilinan J."/>
            <person name="Larsson K.H."/>
            <person name="Matsuura K."/>
            <person name="Barry K."/>
            <person name="Labutti K."/>
            <person name="Kuo R."/>
            <person name="Ohm R.A."/>
            <person name="Bhattacharya S.S."/>
            <person name="Shirouzu T."/>
            <person name="Yoshinaga Y."/>
            <person name="Martin F.M."/>
            <person name="Grigoriev I.V."/>
            <person name="Hibbett D.S."/>
        </authorList>
    </citation>
    <scope>NUCLEOTIDE SEQUENCE [LARGE SCALE GENOMIC DNA]</scope>
    <source>
        <strain evidence="7 8">HHB14362 ss-1</strain>
    </source>
</reference>
<dbReference type="Proteomes" id="UP000076761">
    <property type="component" value="Unassembled WGS sequence"/>
</dbReference>
<dbReference type="PANTHER" id="PTHR13789">
    <property type="entry name" value="MONOOXYGENASE"/>
    <property type="match status" value="1"/>
</dbReference>
<proteinExistence type="inferred from homology"/>
<keyword evidence="2" id="KW-0285">Flavoprotein</keyword>
<keyword evidence="3" id="KW-0274">FAD</keyword>
<protein>
    <submittedName>
        <fullName evidence="7">FAD/NAD(P)-binding domain-containing protein</fullName>
    </submittedName>
</protein>